<reference evidence="3" key="1">
    <citation type="submission" date="2021-11" db="EMBL/GenBank/DDBJ databases">
        <title>Streptomyces corallinus and Kineosporia corallina sp. nov., two new coral-derived marine actinobacteria.</title>
        <authorList>
            <person name="Buangrab K."/>
            <person name="Sutthacheep M."/>
            <person name="Yeemin T."/>
            <person name="Harunari E."/>
            <person name="Igarashi Y."/>
            <person name="Sripreechasak P."/>
            <person name="Kanchanasin P."/>
            <person name="Tanasupawat S."/>
            <person name="Phongsopitanun W."/>
        </authorList>
    </citation>
    <scope>NUCLEOTIDE SEQUENCE</scope>
    <source>
        <strain evidence="3">JCM 31032</strain>
    </source>
</reference>
<feature type="transmembrane region" description="Helical" evidence="2">
    <location>
        <begin position="207"/>
        <end position="226"/>
    </location>
</feature>
<feature type="transmembrane region" description="Helical" evidence="2">
    <location>
        <begin position="105"/>
        <end position="122"/>
    </location>
</feature>
<gene>
    <name evidence="3" type="ORF">LR394_06145</name>
</gene>
<dbReference type="GO" id="GO:0006508">
    <property type="term" value="P:proteolysis"/>
    <property type="evidence" value="ECO:0007669"/>
    <property type="project" value="UniProtKB-KW"/>
</dbReference>
<evidence type="ECO:0000256" key="1">
    <source>
        <dbReference type="SAM" id="MobiDB-lite"/>
    </source>
</evidence>
<feature type="transmembrane region" description="Helical" evidence="2">
    <location>
        <begin position="364"/>
        <end position="383"/>
    </location>
</feature>
<name>A0A9X1SXU2_9ACTN</name>
<dbReference type="Pfam" id="PF13367">
    <property type="entry name" value="PrsW-protease"/>
    <property type="match status" value="1"/>
</dbReference>
<feature type="transmembrane region" description="Helical" evidence="2">
    <location>
        <begin position="521"/>
        <end position="545"/>
    </location>
</feature>
<evidence type="ECO:0000313" key="4">
    <source>
        <dbReference type="Proteomes" id="UP001138997"/>
    </source>
</evidence>
<keyword evidence="3" id="KW-0645">Protease</keyword>
<proteinExistence type="predicted"/>
<keyword evidence="4" id="KW-1185">Reference proteome</keyword>
<dbReference type="EC" id="3.4.-.-" evidence="3"/>
<evidence type="ECO:0000313" key="3">
    <source>
        <dbReference type="EMBL" id="MCD5310468.1"/>
    </source>
</evidence>
<feature type="region of interest" description="Disordered" evidence="1">
    <location>
        <begin position="549"/>
        <end position="573"/>
    </location>
</feature>
<keyword evidence="2" id="KW-0812">Transmembrane</keyword>
<feature type="transmembrane region" description="Helical" evidence="2">
    <location>
        <begin position="444"/>
        <end position="467"/>
    </location>
</feature>
<comment type="caution">
    <text evidence="3">The sequence shown here is derived from an EMBL/GenBank/DDBJ whole genome shotgun (WGS) entry which is preliminary data.</text>
</comment>
<keyword evidence="3" id="KW-0378">Hydrolase</keyword>
<dbReference type="AlphaFoldDB" id="A0A9X1SXU2"/>
<dbReference type="RefSeq" id="WP_231439406.1">
    <property type="nucleotide sequence ID" value="NZ_JAJOMB010000003.1"/>
</dbReference>
<feature type="transmembrane region" description="Helical" evidence="2">
    <location>
        <begin position="403"/>
        <end position="423"/>
    </location>
</feature>
<dbReference type="InterPro" id="IPR026898">
    <property type="entry name" value="PrsW"/>
</dbReference>
<feature type="transmembrane region" description="Helical" evidence="2">
    <location>
        <begin position="487"/>
        <end position="514"/>
    </location>
</feature>
<evidence type="ECO:0000256" key="2">
    <source>
        <dbReference type="SAM" id="Phobius"/>
    </source>
</evidence>
<dbReference type="Proteomes" id="UP001138997">
    <property type="component" value="Unassembled WGS sequence"/>
</dbReference>
<sequence length="666" mass="71320">MLVLAMAFTALWGVLQLAVLGYATRSVRLGLLALAVGLGFYGCGLLAVGIEFVLTRVYATATGEPLRAVVETASYTTDPFVEEIVKIAPLLILAWSVRHRAQRGLTDFLVLGGAFGAGFGLLEATMRFGSRAAGAIGVPQGWVLPTGLSPPIVPDPLHTLTLWLPAPVGGDYLSLNQSPGLSVHLVWSAVAGLGIGLLLRGPGRFRLLGPLLVLLVSLDHALVNYALTHPGSSLTSLAGYSQDLRWIWPLLALAAAVALDHQVLSRMRQAHPAPLAAEQAGAQGLIRFAGLGLPWTPLLFTRYLSLRRATWYSFESRRGDGEQLLAELETVRQQMDAADTADSWRPWRGFSRISRDRRAALTRFWPLLLWAVLLLPAAIYYGLGSTPWAAGVQRSVSEHRPLFVLMLLLPGLLGLALLGWQLFTAVRSLPTVRTSSWADPATGLYLRIGTALGAFALGSLSLVHWVGGGAPDQPVIQNVHVLDALSSMLLIGGIALTLGAFVFFPPSIGLAAVVTSAGATVLVPTATMSGAFVTTATLGLAGVMLSQAAGPGQPGSGNSGGVPDLPQKPPAPIPRVRHWRLQNIVKELYKGTTRSNRVGDGTTMDAIRNELRTGRPTGGTFHREKGEVSLNGINRWLRTYERQASSEDVKWARWLKTELQRALKGQ</sequence>
<feature type="transmembrane region" description="Helical" evidence="2">
    <location>
        <begin position="246"/>
        <end position="264"/>
    </location>
</feature>
<feature type="transmembrane region" description="Helical" evidence="2">
    <location>
        <begin position="31"/>
        <end position="54"/>
    </location>
</feature>
<keyword evidence="2" id="KW-0472">Membrane</keyword>
<protein>
    <submittedName>
        <fullName evidence="3">PrsW family glutamic-type intramembrane protease</fullName>
        <ecNumber evidence="3">3.4.-.-</ecNumber>
    </submittedName>
</protein>
<keyword evidence="2" id="KW-1133">Transmembrane helix</keyword>
<dbReference type="EMBL" id="JAJOMB010000003">
    <property type="protein sequence ID" value="MCD5310468.1"/>
    <property type="molecule type" value="Genomic_DNA"/>
</dbReference>
<accession>A0A9X1SXU2</accession>
<organism evidence="3 4">
    <name type="scientific">Kineosporia babensis</name>
    <dbReference type="NCBI Taxonomy" id="499548"/>
    <lineage>
        <taxon>Bacteria</taxon>
        <taxon>Bacillati</taxon>
        <taxon>Actinomycetota</taxon>
        <taxon>Actinomycetes</taxon>
        <taxon>Kineosporiales</taxon>
        <taxon>Kineosporiaceae</taxon>
        <taxon>Kineosporia</taxon>
    </lineage>
</organism>
<feature type="transmembrane region" description="Helical" evidence="2">
    <location>
        <begin position="181"/>
        <end position="200"/>
    </location>
</feature>
<dbReference type="GO" id="GO:0008233">
    <property type="term" value="F:peptidase activity"/>
    <property type="evidence" value="ECO:0007669"/>
    <property type="project" value="UniProtKB-KW"/>
</dbReference>